<keyword evidence="2" id="KW-1185">Reference proteome</keyword>
<evidence type="ECO:0000313" key="2">
    <source>
        <dbReference type="Proteomes" id="UP000309997"/>
    </source>
</evidence>
<protein>
    <submittedName>
        <fullName evidence="1">Uncharacterized protein</fullName>
    </submittedName>
</protein>
<evidence type="ECO:0000313" key="1">
    <source>
        <dbReference type="EMBL" id="KAL3612103.1"/>
    </source>
</evidence>
<sequence length="446" mass="49075">MYNLGRAGLTYWSPNINVVRDPRRGRLQRHQEKTLLWLLCAPTTVLMAFLATCADPRLLKGTIRGEWDLHGYIVSDCDSIQVMVDNHKWLGDTKEDVVAQVLKAGKHTIPEAAREGAVLLKNINESLPLDSAKFKNIAVIGPHANSTAAMVGNCAGVPCRYVTPLDGISSFGEVIYEMGCGEMACRNDSLFFPAMEAAKKADATLLLVGLDLSIEAESLDREDLLLPGYQTQLINQVAQVYRGPVILIIMSAGGRGIADVVFGKYNPKGRLPLTWYESSYVDMLPMTSMPLRPVDSFSYPGRTYKFYNGAAVYPFGYGLSYTEFGNELASPAEAYLEIKLNKHQQCHDLNHTSEGYSQRDKDGSEVVMVYSKPPDGVSGAHAKQVIGFERVFAAAGKSNKVRFSFNACKSLAIVDTTGYKVFPSDVHKITVGYGGLLFFVRVSFNH</sequence>
<comment type="caution">
    <text evidence="1">The sequence shown here is derived from an EMBL/GenBank/DDBJ whole genome shotgun (WGS) entry which is preliminary data.</text>
</comment>
<gene>
    <name evidence="1" type="ORF">D5086_003123</name>
</gene>
<accession>A0ACC4D3V9</accession>
<dbReference type="EMBL" id="RCHU02000001">
    <property type="protein sequence ID" value="KAL3612103.1"/>
    <property type="molecule type" value="Genomic_DNA"/>
</dbReference>
<proteinExistence type="predicted"/>
<organism evidence="1 2">
    <name type="scientific">Populus alba</name>
    <name type="common">White poplar</name>
    <dbReference type="NCBI Taxonomy" id="43335"/>
    <lineage>
        <taxon>Eukaryota</taxon>
        <taxon>Viridiplantae</taxon>
        <taxon>Streptophyta</taxon>
        <taxon>Embryophyta</taxon>
        <taxon>Tracheophyta</taxon>
        <taxon>Spermatophyta</taxon>
        <taxon>Magnoliopsida</taxon>
        <taxon>eudicotyledons</taxon>
        <taxon>Gunneridae</taxon>
        <taxon>Pentapetalae</taxon>
        <taxon>rosids</taxon>
        <taxon>fabids</taxon>
        <taxon>Malpighiales</taxon>
        <taxon>Salicaceae</taxon>
        <taxon>Saliceae</taxon>
        <taxon>Populus</taxon>
    </lineage>
</organism>
<name>A0ACC4D3V9_POPAL</name>
<reference evidence="1 2" key="1">
    <citation type="journal article" date="2024" name="Plant Biotechnol. J.">
        <title>Genome and CRISPR/Cas9 system of a widespread forest tree (Populus alba) in the world.</title>
        <authorList>
            <person name="Liu Y.J."/>
            <person name="Jiang P.F."/>
            <person name="Han X.M."/>
            <person name="Li X.Y."/>
            <person name="Wang H.M."/>
            <person name="Wang Y.J."/>
            <person name="Wang X.X."/>
            <person name="Zeng Q.Y."/>
        </authorList>
    </citation>
    <scope>NUCLEOTIDE SEQUENCE [LARGE SCALE GENOMIC DNA]</scope>
    <source>
        <strain evidence="2">cv. PAL-ZL1</strain>
    </source>
</reference>
<dbReference type="Proteomes" id="UP000309997">
    <property type="component" value="Unassembled WGS sequence"/>
</dbReference>